<organism evidence="2 3">
    <name type="scientific">Actinokineospora globicatena</name>
    <dbReference type="NCBI Taxonomy" id="103729"/>
    <lineage>
        <taxon>Bacteria</taxon>
        <taxon>Bacillati</taxon>
        <taxon>Actinomycetota</taxon>
        <taxon>Actinomycetes</taxon>
        <taxon>Pseudonocardiales</taxon>
        <taxon>Pseudonocardiaceae</taxon>
        <taxon>Actinokineospora</taxon>
    </lineage>
</organism>
<protein>
    <recommendedName>
        <fullName evidence="1">CHAT domain-containing protein</fullName>
    </recommendedName>
</protein>
<dbReference type="EMBL" id="BSSD01000002">
    <property type="protein sequence ID" value="GLW91193.1"/>
    <property type="molecule type" value="Genomic_DNA"/>
</dbReference>
<feature type="domain" description="CHAT" evidence="1">
    <location>
        <begin position="880"/>
        <end position="949"/>
    </location>
</feature>
<evidence type="ECO:0000313" key="3">
    <source>
        <dbReference type="Proteomes" id="UP001165042"/>
    </source>
</evidence>
<proteinExistence type="predicted"/>
<dbReference type="RefSeq" id="WP_285609749.1">
    <property type="nucleotide sequence ID" value="NZ_BSSD01000002.1"/>
</dbReference>
<dbReference type="Proteomes" id="UP001165042">
    <property type="component" value="Unassembled WGS sequence"/>
</dbReference>
<name>A0A9W6QIR3_9PSEU</name>
<dbReference type="Pfam" id="PF12770">
    <property type="entry name" value="CHAT"/>
    <property type="match status" value="1"/>
</dbReference>
<keyword evidence="3" id="KW-1185">Reference proteome</keyword>
<dbReference type="AlphaFoldDB" id="A0A9W6QIR3"/>
<gene>
    <name evidence="2" type="ORF">Aglo03_20090</name>
</gene>
<accession>A0A9W6QIR3</accession>
<evidence type="ECO:0000259" key="1">
    <source>
        <dbReference type="Pfam" id="PF12770"/>
    </source>
</evidence>
<evidence type="ECO:0000313" key="2">
    <source>
        <dbReference type="EMBL" id="GLW91193.1"/>
    </source>
</evidence>
<sequence>MAETPTAHEEAIRLAALLREDPDRVDPETAAEVGTALLHALEESADTDAVRLVTTVLGFALHAAPEHPSAPRWWSELGFAHGWIAEDTGSAAEFDTAITCSLMAVSAPGAPPEVAEGAAVDAAHLTGSLLRLEGVTADRARQLIQALDEIALTWTDSLDAAYFEFNLARALWWAEPLTEDTSYVRRAADILRRALAAPVLAEAGQDCVEEWELFAGVLETVYLDTGDRGLLDELLAAAVTVRDSRPADHERLPVAHGIVAAVAEEIFWTSGGEASAALDTAVTSFAAKRAAVGLNDDEAVSYALLLQIRGCDAEDVPALTAAVAVLEDPARAPGAEMVLSGLHGLLVHLDDPRHAWSGIDWATRALAGAELTADVVFSLHSSRIDCLAAALEAFGGAEVAARCDVDGVLAGARIEALADDDVERAELELRTSRLRAQWAADRFPLDLDLFQETSAQMADAVLRMADHVEPDRVPALRAAATLLKDMVPVVLGERDPGPFNAALQDASLREHAEVAGLVEWVEQQTKLKAMLAKGTDDQEVGAQLKEMVGTALGGMSESHRDAGMDALVPIMEDLADVVASSRGSAAARAAAVQRILRRCEELPEPVASSPFVQRLRGGLSAQLAVGGHDGDQVEPAIGDLELALEREDGRWPDDGAHIVERLGDLLRQRGGPGDAARARRLGLRALSEQAWRAMTRPRQEQNTQALRFARVVGAWCHEDGDDGDLVRVVEAQRCAAVAHSAGVQLVRELLVGTGRAALADQWVAAAATEDAWAARRLGLAALLSEEDKAALTRPLGPEDIQPLLRARGLDALLYLARSHGRPGGVVAVVTAEGEVSSAHLPLLSEEWFTEAPTTTAATLDALGGWAWLAGGAAVFAAARAAAPGRVPRVALVPVGALGAVPWAAAWRKTGTGRRYLVQDVEITLLPSARLLATAPAGSQDPVLVRGGPDRMPGSDYDEASEPACALLVTGTRSVVRGVWPHAADSALFALFQHFLGENPTRPAAALRAAQLWLLDPRRVLPTGLSASDLADPADIANWGGFAHIGA</sequence>
<reference evidence="2" key="1">
    <citation type="submission" date="2023-02" db="EMBL/GenBank/DDBJ databases">
        <title>Actinokineospora globicatena NBRC 15670.</title>
        <authorList>
            <person name="Ichikawa N."/>
            <person name="Sato H."/>
            <person name="Tonouchi N."/>
        </authorList>
    </citation>
    <scope>NUCLEOTIDE SEQUENCE</scope>
    <source>
        <strain evidence="2">NBRC 15670</strain>
    </source>
</reference>
<comment type="caution">
    <text evidence="2">The sequence shown here is derived from an EMBL/GenBank/DDBJ whole genome shotgun (WGS) entry which is preliminary data.</text>
</comment>
<dbReference type="InterPro" id="IPR024983">
    <property type="entry name" value="CHAT_dom"/>
</dbReference>